<dbReference type="InterPro" id="IPR042222">
    <property type="entry name" value="Dynein_2_N"/>
</dbReference>
<dbReference type="InterPro" id="IPR026983">
    <property type="entry name" value="DHC"/>
</dbReference>
<dbReference type="FunFam" id="3.40.50.300:FF:000071">
    <property type="entry name" value="Cytoplasmic dynein heavy chain 1"/>
    <property type="match status" value="1"/>
</dbReference>
<dbReference type="InterPro" id="IPR049400">
    <property type="entry name" value="DYNC2H1_AAA_dom"/>
</dbReference>
<keyword evidence="17" id="KW-0966">Cell projection</keyword>
<dbReference type="Pfam" id="PF12777">
    <property type="entry name" value="MT"/>
    <property type="match status" value="2"/>
</dbReference>
<evidence type="ECO:0000313" key="22">
    <source>
        <dbReference type="EMBL" id="CAF1250992.1"/>
    </source>
</evidence>
<dbReference type="Pfam" id="PF08385">
    <property type="entry name" value="DHC_N1"/>
    <property type="match status" value="1"/>
</dbReference>
<dbReference type="GO" id="GO:0005874">
    <property type="term" value="C:microtubule"/>
    <property type="evidence" value="ECO:0007669"/>
    <property type="project" value="UniProtKB-KW"/>
</dbReference>
<dbReference type="Pfam" id="PF18198">
    <property type="entry name" value="AAA_lid_11"/>
    <property type="match status" value="1"/>
</dbReference>
<evidence type="ECO:0000256" key="6">
    <source>
        <dbReference type="ARBA" id="ARBA00022490"/>
    </source>
</evidence>
<dbReference type="GO" id="GO:0005930">
    <property type="term" value="C:axoneme"/>
    <property type="evidence" value="ECO:0007669"/>
    <property type="project" value="UniProtKB-SubCell"/>
</dbReference>
<organism evidence="22 23">
    <name type="scientific">Adineta steineri</name>
    <dbReference type="NCBI Taxonomy" id="433720"/>
    <lineage>
        <taxon>Eukaryota</taxon>
        <taxon>Metazoa</taxon>
        <taxon>Spiralia</taxon>
        <taxon>Gnathifera</taxon>
        <taxon>Rotifera</taxon>
        <taxon>Eurotatoria</taxon>
        <taxon>Bdelloidea</taxon>
        <taxon>Adinetida</taxon>
        <taxon>Adinetidae</taxon>
        <taxon>Adineta</taxon>
    </lineage>
</organism>
<dbReference type="GO" id="GO:0007018">
    <property type="term" value="P:microtubule-based movement"/>
    <property type="evidence" value="ECO:0007669"/>
    <property type="project" value="InterPro"/>
</dbReference>
<evidence type="ECO:0000256" key="5">
    <source>
        <dbReference type="ARBA" id="ARBA00022475"/>
    </source>
</evidence>
<evidence type="ECO:0000313" key="23">
    <source>
        <dbReference type="Proteomes" id="UP000663860"/>
    </source>
</evidence>
<dbReference type="Gene3D" id="1.20.58.1120">
    <property type="match status" value="1"/>
</dbReference>
<evidence type="ECO:0000256" key="10">
    <source>
        <dbReference type="ARBA" id="ARBA00022840"/>
    </source>
</evidence>
<dbReference type="InterPro" id="IPR013602">
    <property type="entry name" value="Dynein_heavy_linker"/>
</dbReference>
<dbReference type="Pfam" id="PF12781">
    <property type="entry name" value="AAA_9"/>
    <property type="match status" value="1"/>
</dbReference>
<protein>
    <recommendedName>
        <fullName evidence="18">Cytoplasmic dynein 2 heavy chain 1</fullName>
    </recommendedName>
    <alternativeName>
        <fullName evidence="19">Dynein heavy chain isotype 1B</fullName>
    </alternativeName>
</protein>
<dbReference type="Gene3D" id="1.20.920.20">
    <property type="match status" value="2"/>
</dbReference>
<evidence type="ECO:0000256" key="15">
    <source>
        <dbReference type="ARBA" id="ARBA00023175"/>
    </source>
</evidence>
<dbReference type="Pfam" id="PF12774">
    <property type="entry name" value="AAA_6"/>
    <property type="match status" value="1"/>
</dbReference>
<dbReference type="Proteomes" id="UP000663860">
    <property type="component" value="Unassembled WGS sequence"/>
</dbReference>
<evidence type="ECO:0000256" key="12">
    <source>
        <dbReference type="ARBA" id="ARBA00023054"/>
    </source>
</evidence>
<feature type="coiled-coil region" evidence="20">
    <location>
        <begin position="3473"/>
        <end position="3500"/>
    </location>
</feature>
<dbReference type="Gene3D" id="1.10.287.2620">
    <property type="match status" value="1"/>
</dbReference>
<feature type="domain" description="AAA+ ATPase" evidence="21">
    <location>
        <begin position="1986"/>
        <end position="2141"/>
    </location>
</feature>
<dbReference type="FunFam" id="3.10.490.20:FF:000007">
    <property type="entry name" value="Dynein cytoplasmic 2 heavy chain 1"/>
    <property type="match status" value="1"/>
</dbReference>
<dbReference type="InterPro" id="IPR042228">
    <property type="entry name" value="Dynein_linker_3"/>
</dbReference>
<dbReference type="FunFam" id="1.20.920.30:FF:000006">
    <property type="entry name" value="Cytoplasmic dynein 2 heavy chain 1"/>
    <property type="match status" value="1"/>
</dbReference>
<dbReference type="FunFam" id="1.10.8.720:FF:000006">
    <property type="entry name" value="cytoplasmic dynein 2 heavy chain 1"/>
    <property type="match status" value="1"/>
</dbReference>
<dbReference type="GO" id="GO:0008569">
    <property type="term" value="F:minus-end-directed microtubule motor activity"/>
    <property type="evidence" value="ECO:0007669"/>
    <property type="project" value="InterPro"/>
</dbReference>
<dbReference type="Gene3D" id="3.10.490.20">
    <property type="match status" value="1"/>
</dbReference>
<dbReference type="FunFam" id="3.40.50.300:FF:000710">
    <property type="entry name" value="Cytoplasmic dynein 2 heavy chain 1"/>
    <property type="match status" value="1"/>
</dbReference>
<dbReference type="GO" id="GO:0045505">
    <property type="term" value="F:dynein intermediate chain binding"/>
    <property type="evidence" value="ECO:0007669"/>
    <property type="project" value="InterPro"/>
</dbReference>
<feature type="domain" description="AAA+ ATPase" evidence="21">
    <location>
        <begin position="2298"/>
        <end position="2446"/>
    </location>
</feature>
<keyword evidence="6" id="KW-0963">Cytoplasm</keyword>
<dbReference type="Pfam" id="PF12775">
    <property type="entry name" value="AAA_7"/>
    <property type="match status" value="1"/>
</dbReference>
<dbReference type="Pfam" id="PF21264">
    <property type="entry name" value="DYNC2H1_AAA_dom"/>
    <property type="match status" value="1"/>
</dbReference>
<dbReference type="InterPro" id="IPR035699">
    <property type="entry name" value="AAA_6"/>
</dbReference>
<gene>
    <name evidence="22" type="ORF">IZO911_LOCUS31345</name>
</gene>
<dbReference type="Gene3D" id="1.10.8.1220">
    <property type="match status" value="1"/>
</dbReference>
<dbReference type="EMBL" id="CAJNOE010000512">
    <property type="protein sequence ID" value="CAF1250992.1"/>
    <property type="molecule type" value="Genomic_DNA"/>
</dbReference>
<dbReference type="GO" id="GO:0030030">
    <property type="term" value="P:cell projection organization"/>
    <property type="evidence" value="ECO:0007669"/>
    <property type="project" value="UniProtKB-KW"/>
</dbReference>
<keyword evidence="8" id="KW-0547">Nucleotide-binding</keyword>
<dbReference type="Pfam" id="PF12780">
    <property type="entry name" value="AAA_8"/>
    <property type="match status" value="1"/>
</dbReference>
<keyword evidence="16" id="KW-0206">Cytoskeleton</keyword>
<dbReference type="FunFam" id="3.20.180.20:FF:000002">
    <property type="entry name" value="Cytoplasmic dynein heavy chain 1"/>
    <property type="match status" value="1"/>
</dbReference>
<dbReference type="PANTHER" id="PTHR45703">
    <property type="entry name" value="DYNEIN HEAVY CHAIN"/>
    <property type="match status" value="1"/>
</dbReference>
<evidence type="ECO:0000256" key="13">
    <source>
        <dbReference type="ARBA" id="ARBA00023069"/>
    </source>
</evidence>
<dbReference type="Pfam" id="PF08393">
    <property type="entry name" value="DHC_N2"/>
    <property type="match status" value="1"/>
</dbReference>
<dbReference type="SUPFAM" id="SSF52540">
    <property type="entry name" value="P-loop containing nucleoside triphosphate hydrolases"/>
    <property type="match status" value="4"/>
</dbReference>
<dbReference type="Gene3D" id="1.10.8.710">
    <property type="match status" value="1"/>
</dbReference>
<feature type="domain" description="AAA+ ATPase" evidence="21">
    <location>
        <begin position="1698"/>
        <end position="1800"/>
    </location>
</feature>
<dbReference type="FunFam" id="1.10.8.1220:FF:000003">
    <property type="entry name" value="Dynein cytoplasmic 2 heavy chain 1"/>
    <property type="match status" value="1"/>
</dbReference>
<comment type="similarity">
    <text evidence="3">Belongs to the dynein heavy chain family.</text>
</comment>
<dbReference type="InterPro" id="IPR013594">
    <property type="entry name" value="Dynein_heavy_tail"/>
</dbReference>
<dbReference type="Gene3D" id="1.20.1270.280">
    <property type="match status" value="1"/>
</dbReference>
<dbReference type="SMART" id="SM00382">
    <property type="entry name" value="AAA"/>
    <property type="match status" value="3"/>
</dbReference>
<evidence type="ECO:0000256" key="14">
    <source>
        <dbReference type="ARBA" id="ARBA00023136"/>
    </source>
</evidence>
<sequence>MPEDIRKTHVLTTIANYFGFDQDSISSLYNHRALGNFLDDANCPLLSATRGYKHSVDLANEIKTNEGTQSLVQFKVRPDIITPENVHTNIFLSSMVDSPLDSLYYIVKSIFTPAIRDDKSSNSSNQQIQTSLNELEQVLRAAGKKSNKSSIGNVFHPKDEIDYWSNIVRDTSNKDKDIDRAKYFLELFDPVKADFNKLENLSFVQLLDVIDKAQDVYDELWKQVEYDEYPEQRMKHLLSITSHAFVQAIQKQLITIDLWLDSKDSMKNREYIRNSITICERWSLAVEQLTGTYWRNYNPHLWKGEVFKPTYLLQFKKRLNEIISIRSSYEQSMRFSSSVNKENLSAKKVFAPFMNFNAIQIDSYTDSQWYFATNQFENLMGNTDRDVAKQLREHFQRIRSNPQQMLVDFKRYSDLIQRETIRKELASERELLLGQLESDIRSLTDELNNLTNGRIGIGGNKKSITRGVNRTIIAASLDATRQIETKVDNIINDGEKLLGDLTGYARVSSLAKQLKQDLMDWRKDKFHEWCQDTIRAIDDPKQELSLETSGRLMELNSSDGKLRVLYGDRLVTLLNEVRQLSSLGYDIPSKINKCVDIGKKFYQYGVELQAIAHFYNTIDTEMIPSQQSMMLDLAKAFESLVKDPKVSQRGGGRDASGQITWDNPEQLTRYISTLRGTAEKLKTENLKLRRHHLTIQQIVCSLMNTDLLREPHKWHQQVQDIRKIMDTLTNEGYSAKNMKPWRSFWDRQLYKALDLQYTNGLKALNENLPDIKIDLIFGEKAIQYKLPSSLQAQSSIEAIKATYYREMKRFLSIPLTFKGCSDVSSSGKHLIFQSIMSLHSDDIIACFYTSNELFLRLEHGLDQFKEWIVLGQVNIEELVEKNLQDVEDWERNFRALKIRGQDAEKLPNEVRYDCFVVNINPLKLTIENQLRRLHDSMLNYLKRSIIRDANIIDTFVDQGFENLKDRPQTLDEISESYKKHEELNFKRKDILPLYQRLESKNKLLRSVAGSGHEQLIELQTKLDKFESMMDSHIEMINDQKDSLKKNIQTRYDTFANECEKVKLRWQQFRPREQDMEDEKKCRESLKLVRDKETEIQDLMKQKEKIIEEFKLFGMTEPSFQDLDEVSNDIAQIKNVWGVYEEYQQELNELTKEDWITFRSKTYRFDEFLSNWQEKLKQISPVADTGKSSKKTSTTTNMNVRIQQEIDNYRLITPLLKWVRGEALSPDHWLELFRILKMPRGTMLEKLTFGDILKARPEIASNAEQLKDLNVRAQSEHTIREALKELENWGASAQFSLTDYIDTKQQKIQIIKDWKDLFTQIGDNQSLLSSLKDSPYYKNFESQAQIWEQRLGILDECLHTLNQIQRKFVYLEPIFGRGALPKEQSRFREVDKEFREIMSEIASKPRLVVLAQRKDLSNLLKSMLDQLGRCQKALNELLEEKRSIFPRFYFIGDDDLLEILGQATNPTVIQSHLKKLFAGIHSVRFDEANQHILGMRSLDGELVPLIKKIRITTSVEEWLKQLAKEMVTTLQNLLLNALQDSKKQIGQVPVEKYPSQISCLAESINFTERCEEAIKNGQLDKFHADIQQVLEKYTNVHIDTNSTDGLVTDLKYKALIMDTVHNMDVVQQLKDARIKNIYDWLWQKQLRFYLEHNNAIIKMVDAQFNYTYEYQGNAQKLVHTPLTDKCYLTLTQGMHMGFGGNPYGPAGTGKTESVKALGSTFGRQVLVFNCDEGIDVKSIGRIFIGICKSDAWGCFDEFNRLDEAVLSAVSMQIQVIQDALKSGASSLTLLDRNIEINPNSGIFVTLNPAGKGYGGRSKLPDNLKQLFRPVAMSKPNNELIAEVLLYSDGFKNANILARKLVALFNLSKELLTTQQHYDWGLRALKTVLKGCGTLLRNARSNKVEISSKYESQLVVQAARINTLSKLTFGDSKRFDGLLQDIFPGIDLRDIEYENLRLALHDIYKEHHLLINDMQIRKALELYEQLRQRMGVVIVGPSGSGKSVLWKMLQHAMQKIGHQVRTYVMNPKSMPRIQLLGHIDIDTREWSDGVLTAASRAVVKEPLEIQSWIVCDGDVDPEWIESLNSVLDDNRLLTMPSGERIQFGPNVNFLFETHDLSCASPATISRMGMIFLSDEDTDVKAVVQSWLAKESDETRSSTEQFINDYFFEAFDWILKKNDFVVETTLIGTVLNGLSHLHGVHDKSLFALGLIRGLGGNLTEKTKEEFAREVFRITGEHPPDPSNLLSTKFDEQTKALMTYMNDEKSDLTADNFNNMYDLPVVRTIDIQRYLDSFLPWLDSKYRKPFLVVGPDGCGKGTLLRYCFRQLRSTQVAILHCSAQTSPIHVIQKLNQSCIQVSSTNGRTYRPKDCENLILYVKDINLPKLDKWGTSQLIEFLQQILTYNGFYDENLEFVNLENIQIVGSMNPSNTLGRHKLSTRFTSIVRICSINYPNEEQLQIIYANYLKAILQQQLPNHKIWSSHGKTHQLALSMIHVYNELRTKFSQDEHSHYLFTPRDLTRWCLSLLRYDFSSSKNDASIDSLLEIWTYEACRLFKDRLVGSDAQNKFDQLIDQILRTDWSSNASNSLRDSYFVSWVTSGNRRTLPPAGRVLTRLTSKDLQPFVERGIARYRADYRDTDVFIFREILDTIVRCDRVLTTPGGSLLLAGRSGVGRRTAIGIVASMNNMKLFSPKVSRSYGIKQFKNDLKTILQSAGVEGEQCILLMEDYQFIETTFVELINSLLSAGEVPGLYTPDELEAILSPLREESSQENFRGTMVQYFAQRVKTNLHIVLIMDFTRPTFTIACQSNPGFFKECSVQWLEGWSERSMIKIPSMLYSKDRSEEDSKNNYTEKINLDEDLAKLFYQIHQSMEKKYLTPRRYLILLETYREVFLSKQHAIVKRQKHLKSGVSKLSDARKVVDDLKRNAEVKQKALAVKQHEADEALKQITKSMADAGSQKTEMEQLKSKVNEETSNIERQKREIDDELAETQPLVDQAKEAVGNLKSSTLTEIKSLRSPPEVIKDILEGVLKLMGKSDTSWNSMTAFLGQRGVKEDIMNFDPRNVSSDNRDQVEKLLRSKASSFTQENASKASQAAGPLATWVVANVKYSRVLEKIRPLEEKQNKLKNKASSFTQENASKASQAAGPLATWVVANVKYSRVLEKIRPLEEKQNKLKKNLESSTRKMDELSHDLKIVDDKVEKFRQTFEKTTNEAQRLKVDLEKANETIEAAQNLVGKLEGEFYRWSTQVNDLDEQLKILPKISILSAGFITYLASQSEDKRVDYINKWKQILGVDEKFNVRKFLSTESEQLVWKSQGLPSDELSMENAMVILRSQLCPFLVDPSSRATEWLKTHLKEKKVEVINQQDNNFTTQLELAVRFGKILIVQEVDGVEPVLYPVLRKDLAAQGPRHVVQIGEKVIDYNPDFRIYLTTRNPTPELLPDMEAIVNEINFTTTRAGLTGQLLAIAIQHEKPELEVRKTDLLRKEEELKIELAKLEDQLLEDLANATGNILENKELLRSLNKTKEKSATITNSLEESLRLGLDLDKERNDYLPLANHGSKLFFVISDLSKVNNMYQFSLAAFLRLFQRNLERTDANRGSPQDRVLSLAKNQLRMAYTYITRSLFKADRLMFAMHLVHGMFAKKVPENEWEHFLGLNIADVKETRTLPSWVNEERSFDVSTFKTNFSQLFSNLRFDDDSWSKWNSINDCELHFPEDKHLTPFQQILTNFSQLFSNLRFDDDSWSKWNSINDCELHFPEDKHLTPFQQILVIQAFRPDRLESTMKQFACDQLGIKDISPETLNLRKLYSKETISTEPILIIISPGADPSTELRDLAAEITGKDRYSEVAMGQGQMEIALDLLKKCSEQGAWLCLKNLHLVTPWLTILEKELNALKPHKNFRLWLTSEVHPKFPTILLQSSIKITYEAPPGLKKNLLRTFENWTPDEFSKGSVARSQTLFVLAWFHAIIQERRKYIPQGWTKFYEFSQADLRAGYEIIHRLTERAARQSGGDIQWDYIHGLFDQAVYGGRVDNPVDTDVLRSYLMQYFNSAIIGGAKGLKSRLASSINLPNSTEHHDYKKICDELPDEDAPSLFGLPANIERSAQRMNSTQIINSLKILQRTDVVVEKFDKEKWNTLLTPLLNLWKKLNQDIDFIKLKVQPPVEDGSLTPIQSFLQLERYNGVQLVQTIHENLAALSKVIRGISLITNEIQEYAKDLLQNETPQTWQARWEGPNDSLQYLRVVVSKAKAMQQITSSIKDQDIFSQTINLSDLFRPDTFLNALRQQTARITKQPMDTLVLNTSWSGEVKHGKNVSIKITGLQLEGCSFDSGRLSESAPDSPSVTAFPSCYIAWIPQDVAQQETREIISLPVYFNADREKIVTRLNVPCGSDKNKWLQCGAALFLKNV</sequence>
<keyword evidence="9" id="KW-0970">Cilium biogenesis/degradation</keyword>
<dbReference type="InterPro" id="IPR027417">
    <property type="entry name" value="P-loop_NTPase"/>
</dbReference>
<evidence type="ECO:0000256" key="16">
    <source>
        <dbReference type="ARBA" id="ARBA00023212"/>
    </source>
</evidence>
<dbReference type="InterPro" id="IPR043157">
    <property type="entry name" value="Dynein_AAA1S"/>
</dbReference>
<evidence type="ECO:0000256" key="11">
    <source>
        <dbReference type="ARBA" id="ARBA00023017"/>
    </source>
</evidence>
<evidence type="ECO:0000256" key="20">
    <source>
        <dbReference type="SAM" id="Coils"/>
    </source>
</evidence>
<dbReference type="InterPro" id="IPR041658">
    <property type="entry name" value="AAA_lid_11"/>
</dbReference>
<evidence type="ECO:0000256" key="8">
    <source>
        <dbReference type="ARBA" id="ARBA00022741"/>
    </source>
</evidence>
<evidence type="ECO:0000256" key="9">
    <source>
        <dbReference type="ARBA" id="ARBA00022794"/>
    </source>
</evidence>
<keyword evidence="14" id="KW-0472">Membrane</keyword>
<dbReference type="InterPro" id="IPR043160">
    <property type="entry name" value="Dynein_C_barrel"/>
</dbReference>
<keyword evidence="7" id="KW-0493">Microtubule</keyword>
<evidence type="ECO:0000256" key="17">
    <source>
        <dbReference type="ARBA" id="ARBA00023273"/>
    </source>
</evidence>
<dbReference type="FunFam" id="3.40.50.300:FF:000706">
    <property type="entry name" value="Cytoplasmic dynein 2 heavy chain 1"/>
    <property type="match status" value="1"/>
</dbReference>
<dbReference type="GO" id="GO:0051959">
    <property type="term" value="F:dynein light intermediate chain binding"/>
    <property type="evidence" value="ECO:0007669"/>
    <property type="project" value="InterPro"/>
</dbReference>
<name>A0A815A2L3_9BILA</name>
<evidence type="ECO:0000256" key="19">
    <source>
        <dbReference type="ARBA" id="ARBA00083782"/>
    </source>
</evidence>
<evidence type="ECO:0000256" key="2">
    <source>
        <dbReference type="ARBA" id="ARBA00004430"/>
    </source>
</evidence>
<dbReference type="InterPro" id="IPR024317">
    <property type="entry name" value="Dynein_heavy_chain_D4_dom"/>
</dbReference>
<dbReference type="FunFam" id="1.10.8.710:FF:000006">
    <property type="entry name" value="cytoplasmic dynein 2 heavy chain 1"/>
    <property type="match status" value="1"/>
</dbReference>
<evidence type="ECO:0000256" key="1">
    <source>
        <dbReference type="ARBA" id="ARBA00004202"/>
    </source>
</evidence>
<evidence type="ECO:0000256" key="4">
    <source>
        <dbReference type="ARBA" id="ARBA00022473"/>
    </source>
</evidence>
<dbReference type="GO" id="GO:0030286">
    <property type="term" value="C:dynein complex"/>
    <property type="evidence" value="ECO:0007669"/>
    <property type="project" value="UniProtKB-KW"/>
</dbReference>
<evidence type="ECO:0000256" key="7">
    <source>
        <dbReference type="ARBA" id="ARBA00022701"/>
    </source>
</evidence>
<dbReference type="Gene3D" id="6.10.140.1060">
    <property type="match status" value="1"/>
</dbReference>
<dbReference type="Pfam" id="PF18199">
    <property type="entry name" value="Dynein_C"/>
    <property type="match status" value="1"/>
</dbReference>
<accession>A0A815A2L3</accession>
<feature type="coiled-coil region" evidence="20">
    <location>
        <begin position="3166"/>
        <end position="3235"/>
    </location>
</feature>
<dbReference type="InterPro" id="IPR035706">
    <property type="entry name" value="AAA_9"/>
</dbReference>
<reference evidence="22" key="1">
    <citation type="submission" date="2021-02" db="EMBL/GenBank/DDBJ databases">
        <authorList>
            <person name="Nowell W R."/>
        </authorList>
    </citation>
    <scope>NUCLEOTIDE SEQUENCE</scope>
</reference>
<dbReference type="Gene3D" id="1.20.140.100">
    <property type="entry name" value="Dynein heavy chain, N-terminal domain 2"/>
    <property type="match status" value="1"/>
</dbReference>
<evidence type="ECO:0000256" key="3">
    <source>
        <dbReference type="ARBA" id="ARBA00008887"/>
    </source>
</evidence>
<keyword evidence="15" id="KW-0505">Motor protein</keyword>
<dbReference type="InterPro" id="IPR041228">
    <property type="entry name" value="Dynein_C"/>
</dbReference>
<dbReference type="InterPro" id="IPR054354">
    <property type="entry name" value="DYNC2H1-like_lid"/>
</dbReference>
<evidence type="ECO:0000259" key="21">
    <source>
        <dbReference type="SMART" id="SM00382"/>
    </source>
</evidence>
<keyword evidence="13" id="KW-0969">Cilium</keyword>
<comment type="caution">
    <text evidence="22">The sequence shown here is derived from an EMBL/GenBank/DDBJ whole genome shotgun (WGS) entry which is preliminary data.</text>
</comment>
<evidence type="ECO:0000256" key="18">
    <source>
        <dbReference type="ARBA" id="ARBA00023902"/>
    </source>
</evidence>
<feature type="coiled-coil region" evidence="20">
    <location>
        <begin position="2908"/>
        <end position="2984"/>
    </location>
</feature>
<dbReference type="Gene3D" id="1.10.8.720">
    <property type="entry name" value="Region D6 of dynein motor"/>
    <property type="match status" value="1"/>
</dbReference>
<dbReference type="FunFam" id="3.40.50.300:FF:001810">
    <property type="entry name" value="Cytoplasmic dynein 2 heavy chain 1"/>
    <property type="match status" value="1"/>
</dbReference>
<dbReference type="Gene3D" id="1.20.920.30">
    <property type="match status" value="1"/>
</dbReference>
<keyword evidence="12 20" id="KW-0175">Coiled coil</keyword>
<dbReference type="GO" id="GO:0005886">
    <property type="term" value="C:plasma membrane"/>
    <property type="evidence" value="ECO:0007669"/>
    <property type="project" value="UniProtKB-SubCell"/>
</dbReference>
<dbReference type="PANTHER" id="PTHR45703:SF22">
    <property type="entry name" value="DYNEIN CYTOPLASMIC 2 HEAVY CHAIN 1"/>
    <property type="match status" value="1"/>
</dbReference>
<keyword evidence="11" id="KW-0243">Dynein</keyword>
<dbReference type="Gene3D" id="3.20.180.20">
    <property type="entry name" value="Dynein heavy chain, N-terminal domain 2"/>
    <property type="match status" value="1"/>
</dbReference>
<dbReference type="Gene3D" id="3.40.50.300">
    <property type="entry name" value="P-loop containing nucleotide triphosphate hydrolases"/>
    <property type="match status" value="5"/>
</dbReference>
<dbReference type="Pfam" id="PF03028">
    <property type="entry name" value="Dynein_heavy"/>
    <property type="match status" value="1"/>
</dbReference>
<keyword evidence="5" id="KW-1003">Cell membrane</keyword>
<keyword evidence="10" id="KW-0067">ATP-binding</keyword>
<comment type="subcellular location">
    <subcellularLocation>
        <location evidence="1">Cell membrane</location>
        <topology evidence="1">Peripheral membrane protein</topology>
    </subcellularLocation>
    <subcellularLocation>
        <location evidence="2">Cytoplasm</location>
        <location evidence="2">Cytoskeleton</location>
        <location evidence="2">Cilium axoneme</location>
    </subcellularLocation>
</comment>
<proteinExistence type="inferred from homology"/>
<dbReference type="InterPro" id="IPR024743">
    <property type="entry name" value="Dynein_HC_stalk"/>
</dbReference>
<keyword evidence="4" id="KW-0217">Developmental protein</keyword>
<dbReference type="InterPro" id="IPR042219">
    <property type="entry name" value="AAA_lid_11_sf"/>
</dbReference>
<dbReference type="InterPro" id="IPR003593">
    <property type="entry name" value="AAA+_ATPase"/>
</dbReference>
<dbReference type="GO" id="GO:0005524">
    <property type="term" value="F:ATP binding"/>
    <property type="evidence" value="ECO:0007669"/>
    <property type="project" value="UniProtKB-KW"/>
</dbReference>
<dbReference type="InterPro" id="IPR004273">
    <property type="entry name" value="Dynein_heavy_D6_P-loop"/>
</dbReference>
<dbReference type="Pfam" id="PF22597">
    <property type="entry name" value="DYN_lid"/>
    <property type="match status" value="1"/>
</dbReference>
<dbReference type="FunFam" id="3.40.50.300:FF:000598">
    <property type="entry name" value="Dynein cytoplasmic 2 heavy chain 1"/>
    <property type="match status" value="1"/>
</dbReference>